<dbReference type="AlphaFoldDB" id="A0A235ESP4"/>
<sequence length="123" mass="13282">MKKTFLSIPVAASLLLLGTGTAWAQAPAAAASDSHSNHHTEATAAPTPQADLSEGEITRWDPRTLRLTLKHGEIKNLEMPPMTMVFRVADASVVGDLKPGDKVRFRAEQVSGAYHVQRIEKAP</sequence>
<dbReference type="InterPro" id="IPR042230">
    <property type="entry name" value="CusF_sf"/>
</dbReference>
<dbReference type="InterPro" id="IPR021647">
    <property type="entry name" value="CusF_Ec"/>
</dbReference>
<dbReference type="Pfam" id="PF11604">
    <property type="entry name" value="CusF_Ec"/>
    <property type="match status" value="1"/>
</dbReference>
<dbReference type="EMBL" id="NOIG01000004">
    <property type="protein sequence ID" value="OYD51567.1"/>
    <property type="molecule type" value="Genomic_DNA"/>
</dbReference>
<proteinExistence type="predicted"/>
<keyword evidence="2" id="KW-0732">Signal</keyword>
<dbReference type="RefSeq" id="WP_094287790.1">
    <property type="nucleotide sequence ID" value="NZ_NOIG01000004.1"/>
</dbReference>
<reference evidence="3 4" key="1">
    <citation type="submission" date="2017-07" db="EMBL/GenBank/DDBJ databases">
        <title>Acidovorax KNDSW TSA 6 genome sequence and assembly.</title>
        <authorList>
            <person name="Mayilraj S."/>
        </authorList>
    </citation>
    <scope>NUCLEOTIDE SEQUENCE [LARGE SCALE GENOMIC DNA]</scope>
    <source>
        <strain evidence="3 4">KNDSW-TSA6</strain>
    </source>
</reference>
<keyword evidence="4" id="KW-1185">Reference proteome</keyword>
<protein>
    <recommendedName>
        <fullName evidence="5">Copper-binding protein</fullName>
    </recommendedName>
</protein>
<accession>A0A235ESP4</accession>
<evidence type="ECO:0000256" key="1">
    <source>
        <dbReference type="SAM" id="MobiDB-lite"/>
    </source>
</evidence>
<organism evidence="3 4">
    <name type="scientific">Acidovorax kalamii</name>
    <dbReference type="NCBI Taxonomy" id="2004485"/>
    <lineage>
        <taxon>Bacteria</taxon>
        <taxon>Pseudomonadati</taxon>
        <taxon>Pseudomonadota</taxon>
        <taxon>Betaproteobacteria</taxon>
        <taxon>Burkholderiales</taxon>
        <taxon>Comamonadaceae</taxon>
        <taxon>Acidovorax</taxon>
    </lineage>
</organism>
<feature type="region of interest" description="Disordered" evidence="1">
    <location>
        <begin position="26"/>
        <end position="58"/>
    </location>
</feature>
<evidence type="ECO:0008006" key="5">
    <source>
        <dbReference type="Google" id="ProtNLM"/>
    </source>
</evidence>
<name>A0A235ESP4_9BURK</name>
<dbReference type="Proteomes" id="UP000215441">
    <property type="component" value="Unassembled WGS sequence"/>
</dbReference>
<evidence type="ECO:0000313" key="4">
    <source>
        <dbReference type="Proteomes" id="UP000215441"/>
    </source>
</evidence>
<evidence type="ECO:0000313" key="3">
    <source>
        <dbReference type="EMBL" id="OYD51567.1"/>
    </source>
</evidence>
<comment type="caution">
    <text evidence="3">The sequence shown here is derived from an EMBL/GenBank/DDBJ whole genome shotgun (WGS) entry which is preliminary data.</text>
</comment>
<feature type="signal peptide" evidence="2">
    <location>
        <begin position="1"/>
        <end position="24"/>
    </location>
</feature>
<dbReference type="OrthoDB" id="9180744at2"/>
<feature type="chain" id="PRO_5013167212" description="Copper-binding protein" evidence="2">
    <location>
        <begin position="25"/>
        <end position="123"/>
    </location>
</feature>
<dbReference type="Gene3D" id="2.40.50.320">
    <property type="entry name" value="Copper binding periplasmic protein CusF"/>
    <property type="match status" value="1"/>
</dbReference>
<gene>
    <name evidence="3" type="ORF">CBY09_07140</name>
</gene>
<evidence type="ECO:0000256" key="2">
    <source>
        <dbReference type="SAM" id="SignalP"/>
    </source>
</evidence>